<dbReference type="GO" id="GO:0097361">
    <property type="term" value="C:cytosolic [4Fe-4S] assembly targeting complex"/>
    <property type="evidence" value="ECO:0007669"/>
    <property type="project" value="TreeGrafter"/>
</dbReference>
<dbReference type="GeneID" id="19882367"/>
<evidence type="ECO:0008006" key="3">
    <source>
        <dbReference type="Google" id="ProtNLM"/>
    </source>
</evidence>
<dbReference type="InParanoid" id="L2GKX3"/>
<dbReference type="OrthoDB" id="284782at2759"/>
<dbReference type="HOGENOM" id="CLU_087330_0_0_1"/>
<reference evidence="2" key="1">
    <citation type="submission" date="2011-05" db="EMBL/GenBank/DDBJ databases">
        <title>The genome sequence of Vittaforma corneae strain ATCC 50505.</title>
        <authorList>
            <consortium name="The Broad Institute Genome Sequencing Platform"/>
            <person name="Cuomo C."/>
            <person name="Didier E."/>
            <person name="Bowers L."/>
            <person name="Young S.K."/>
            <person name="Zeng Q."/>
            <person name="Gargeya S."/>
            <person name="Fitzgerald M."/>
            <person name="Haas B."/>
            <person name="Abouelleil A."/>
            <person name="Alvarado L."/>
            <person name="Arachchi H.M."/>
            <person name="Berlin A."/>
            <person name="Chapman S.B."/>
            <person name="Gearin G."/>
            <person name="Goldberg J."/>
            <person name="Griggs A."/>
            <person name="Gujja S."/>
            <person name="Hansen M."/>
            <person name="Heiman D."/>
            <person name="Howarth C."/>
            <person name="Larimer J."/>
            <person name="Lui A."/>
            <person name="MacDonald P.J.P."/>
            <person name="McCowen C."/>
            <person name="Montmayeur A."/>
            <person name="Murphy C."/>
            <person name="Neiman D."/>
            <person name="Pearson M."/>
            <person name="Priest M."/>
            <person name="Roberts A."/>
            <person name="Saif S."/>
            <person name="Shea T."/>
            <person name="Sisk P."/>
            <person name="Stolte C."/>
            <person name="Sykes S."/>
            <person name="Wortman J."/>
            <person name="Nusbaum C."/>
            <person name="Birren B."/>
        </authorList>
    </citation>
    <scope>NUCLEOTIDE SEQUENCE [LARGE SCALE GENOMIC DNA]</scope>
    <source>
        <strain evidence="2">ATCC 50505</strain>
    </source>
</reference>
<dbReference type="InterPro" id="IPR001680">
    <property type="entry name" value="WD40_rpt"/>
</dbReference>
<dbReference type="EMBL" id="JH370146">
    <property type="protein sequence ID" value="ELA41284.1"/>
    <property type="molecule type" value="Genomic_DNA"/>
</dbReference>
<proteinExistence type="predicted"/>
<dbReference type="SMART" id="SM00320">
    <property type="entry name" value="WD40"/>
    <property type="match status" value="2"/>
</dbReference>
<keyword evidence="2" id="KW-1185">Reference proteome</keyword>
<sequence>MAIYCSEDIYVGLGRKFINFSSQKILCIHDKCIRSISGNSDYIGCCSYDGTATVFTRNEKLVDKIEGPDTEIKGIAFYDNFIAITTRGKTTWILEDFEISKILEDHTQDVKGCAFHNKRLYTWSYDNTIKVYDLFDIDHSWELSQSIDLDDIVWSVIFFQEYMCATLQNGCIVVMEMKESLWMPYTTVRGSLTPIYCGTVVSKNECNYLCVVCNRNCLLILDYTFGKSARNSRPKRWMRNILLWSLLQLNCFRI</sequence>
<dbReference type="PANTHER" id="PTHR19920">
    <property type="entry name" value="WD40 PROTEIN CIAO1"/>
    <property type="match status" value="1"/>
</dbReference>
<dbReference type="PANTHER" id="PTHR19920:SF0">
    <property type="entry name" value="CYTOSOLIC IRON-SULFUR PROTEIN ASSEMBLY PROTEIN CIAO1-RELATED"/>
    <property type="match status" value="1"/>
</dbReference>
<accession>L2GKX3</accession>
<dbReference type="VEuPathDB" id="MicrosporidiaDB:VICG_01657"/>
<protein>
    <recommendedName>
        <fullName evidence="3">Peroxin-7</fullName>
    </recommendedName>
</protein>
<dbReference type="RefSeq" id="XP_007605102.1">
    <property type="nucleotide sequence ID" value="XM_007605040.1"/>
</dbReference>
<dbReference type="GO" id="GO:0016226">
    <property type="term" value="P:iron-sulfur cluster assembly"/>
    <property type="evidence" value="ECO:0007669"/>
    <property type="project" value="TreeGrafter"/>
</dbReference>
<evidence type="ECO:0000313" key="1">
    <source>
        <dbReference type="EMBL" id="ELA41284.1"/>
    </source>
</evidence>
<name>L2GKX3_VITCO</name>
<gene>
    <name evidence="1" type="ORF">VICG_01657</name>
</gene>
<dbReference type="InterPro" id="IPR036322">
    <property type="entry name" value="WD40_repeat_dom_sf"/>
</dbReference>
<organism evidence="1 2">
    <name type="scientific">Vittaforma corneae (strain ATCC 50505)</name>
    <name type="common">Microsporidian parasite</name>
    <name type="synonym">Nosema corneum</name>
    <dbReference type="NCBI Taxonomy" id="993615"/>
    <lineage>
        <taxon>Eukaryota</taxon>
        <taxon>Fungi</taxon>
        <taxon>Fungi incertae sedis</taxon>
        <taxon>Microsporidia</taxon>
        <taxon>Nosematidae</taxon>
        <taxon>Vittaforma</taxon>
    </lineage>
</organism>
<dbReference type="SUPFAM" id="SSF50978">
    <property type="entry name" value="WD40 repeat-like"/>
    <property type="match status" value="1"/>
</dbReference>
<dbReference type="STRING" id="993615.L2GKX3"/>
<dbReference type="InterPro" id="IPR015943">
    <property type="entry name" value="WD40/YVTN_repeat-like_dom_sf"/>
</dbReference>
<dbReference type="AlphaFoldDB" id="L2GKX3"/>
<evidence type="ECO:0000313" key="2">
    <source>
        <dbReference type="Proteomes" id="UP000011082"/>
    </source>
</evidence>
<dbReference type="Gene3D" id="2.130.10.10">
    <property type="entry name" value="YVTN repeat-like/Quinoprotein amine dehydrogenase"/>
    <property type="match status" value="1"/>
</dbReference>
<dbReference type="Pfam" id="PF00400">
    <property type="entry name" value="WD40"/>
    <property type="match status" value="1"/>
</dbReference>
<dbReference type="Proteomes" id="UP000011082">
    <property type="component" value="Unassembled WGS sequence"/>
</dbReference>